<gene>
    <name evidence="2" type="ORF">GCM10009867_24970</name>
</gene>
<dbReference type="Proteomes" id="UP001501326">
    <property type="component" value="Unassembled WGS sequence"/>
</dbReference>
<dbReference type="InterPro" id="IPR016195">
    <property type="entry name" value="Pol/histidinol_Pase-like"/>
</dbReference>
<feature type="domain" description="Polymerase/histidinol phosphatase N-terminal" evidence="1">
    <location>
        <begin position="152"/>
        <end position="217"/>
    </location>
</feature>
<evidence type="ECO:0000313" key="2">
    <source>
        <dbReference type="EMBL" id="GAA2737516.1"/>
    </source>
</evidence>
<dbReference type="EMBL" id="BAAARN010000003">
    <property type="protein sequence ID" value="GAA2737516.1"/>
    <property type="molecule type" value="Genomic_DNA"/>
</dbReference>
<evidence type="ECO:0000313" key="3">
    <source>
        <dbReference type="Proteomes" id="UP001501326"/>
    </source>
</evidence>
<proteinExistence type="predicted"/>
<dbReference type="InterPro" id="IPR052018">
    <property type="entry name" value="PHP_domain"/>
</dbReference>
<dbReference type="Gene3D" id="3.20.20.140">
    <property type="entry name" value="Metal-dependent hydrolases"/>
    <property type="match status" value="1"/>
</dbReference>
<evidence type="ECO:0000259" key="1">
    <source>
        <dbReference type="SMART" id="SM00481"/>
    </source>
</evidence>
<dbReference type="PANTHER" id="PTHR42924:SF3">
    <property type="entry name" value="POLYMERASE_HISTIDINOL PHOSPHATASE N-TERMINAL DOMAIN-CONTAINING PROTEIN"/>
    <property type="match status" value="1"/>
</dbReference>
<accession>A0ABP6H677</accession>
<dbReference type="NCBIfam" id="NF038032">
    <property type="entry name" value="CehA_McbA_metalo"/>
    <property type="match status" value="1"/>
</dbReference>
<keyword evidence="3" id="KW-1185">Reference proteome</keyword>
<name>A0ABP6H677_9MICO</name>
<sequence length="406" mass="42945">MIRHAGTWTPDDRAESVWQYLPFEVPASSRGVRLTLEFDRSHGSGGVLDLGLVDPLGWRGWSGGARSLVELGHHGTTPGYLDRGLPVGEWQVVLGLHRLPLEGLAWEVVVETDVEVRVSGRTVAVEGSRPPIAPRPPRRELPSVDGLTWHAGDCHAHTVHSDGSLTIDELAALASGRGLDFLWVTDHNTTSHHPFLAEVGARHGIDLLPGQEVTTADGHANAFGDIGWVDFRLPGGTWAGEVAGRGGLLSVNHPVSGDCAWRHPSPPGSRAASAAEVWHSSWRDLADGGPLAWWTAVGSPTPLGGSDFHRHGHDAAPGSPTTWVACADGDVLGGMLAGRTAVSAGPDAPLLLRLGDELVALDADGTMLVCPDGRRSPVRGDRVIVGGHEGHHLLERTDRTIVAIAA</sequence>
<dbReference type="RefSeq" id="WP_344193876.1">
    <property type="nucleotide sequence ID" value="NZ_BAAARN010000003.1"/>
</dbReference>
<dbReference type="CDD" id="cd07432">
    <property type="entry name" value="PHP_HisPPase"/>
    <property type="match status" value="1"/>
</dbReference>
<organism evidence="2 3">
    <name type="scientific">Pedococcus aerophilus</name>
    <dbReference type="NCBI Taxonomy" id="436356"/>
    <lineage>
        <taxon>Bacteria</taxon>
        <taxon>Bacillati</taxon>
        <taxon>Actinomycetota</taxon>
        <taxon>Actinomycetes</taxon>
        <taxon>Micrococcales</taxon>
        <taxon>Intrasporangiaceae</taxon>
        <taxon>Pedococcus</taxon>
    </lineage>
</organism>
<dbReference type="InterPro" id="IPR003141">
    <property type="entry name" value="Pol/His_phosphatase_N"/>
</dbReference>
<protein>
    <recommendedName>
        <fullName evidence="1">Polymerase/histidinol phosphatase N-terminal domain-containing protein</fullName>
    </recommendedName>
</protein>
<dbReference type="SUPFAM" id="SSF89550">
    <property type="entry name" value="PHP domain-like"/>
    <property type="match status" value="1"/>
</dbReference>
<dbReference type="SMART" id="SM00481">
    <property type="entry name" value="POLIIIAc"/>
    <property type="match status" value="1"/>
</dbReference>
<comment type="caution">
    <text evidence="2">The sequence shown here is derived from an EMBL/GenBank/DDBJ whole genome shotgun (WGS) entry which is preliminary data.</text>
</comment>
<reference evidence="3" key="1">
    <citation type="journal article" date="2019" name="Int. J. Syst. Evol. Microbiol.">
        <title>The Global Catalogue of Microorganisms (GCM) 10K type strain sequencing project: providing services to taxonomists for standard genome sequencing and annotation.</title>
        <authorList>
            <consortium name="The Broad Institute Genomics Platform"/>
            <consortium name="The Broad Institute Genome Sequencing Center for Infectious Disease"/>
            <person name="Wu L."/>
            <person name="Ma J."/>
        </authorList>
    </citation>
    <scope>NUCLEOTIDE SEQUENCE [LARGE SCALE GENOMIC DNA]</scope>
    <source>
        <strain evidence="3">JCM 16378</strain>
    </source>
</reference>
<dbReference type="PANTHER" id="PTHR42924">
    <property type="entry name" value="EXONUCLEASE"/>
    <property type="match status" value="1"/>
</dbReference>